<organism evidence="2 3">
    <name type="scientific">Rotaria magnacalcarata</name>
    <dbReference type="NCBI Taxonomy" id="392030"/>
    <lineage>
        <taxon>Eukaryota</taxon>
        <taxon>Metazoa</taxon>
        <taxon>Spiralia</taxon>
        <taxon>Gnathifera</taxon>
        <taxon>Rotifera</taxon>
        <taxon>Eurotatoria</taxon>
        <taxon>Bdelloidea</taxon>
        <taxon>Philodinida</taxon>
        <taxon>Philodinidae</taxon>
        <taxon>Rotaria</taxon>
    </lineage>
</organism>
<dbReference type="PANTHER" id="PTHR10292">
    <property type="entry name" value="CLATHRIN HEAVY CHAIN RELATED"/>
    <property type="match status" value="1"/>
</dbReference>
<dbReference type="InterPro" id="IPR016024">
    <property type="entry name" value="ARM-type_fold"/>
</dbReference>
<dbReference type="InterPro" id="IPR011990">
    <property type="entry name" value="TPR-like_helical_dom_sf"/>
</dbReference>
<dbReference type="SMART" id="SM00299">
    <property type="entry name" value="CLH"/>
    <property type="match status" value="1"/>
</dbReference>
<feature type="non-terminal residue" evidence="2">
    <location>
        <position position="224"/>
    </location>
</feature>
<dbReference type="GO" id="GO:0071439">
    <property type="term" value="C:clathrin complex"/>
    <property type="evidence" value="ECO:0007669"/>
    <property type="project" value="TreeGrafter"/>
</dbReference>
<dbReference type="InterPro" id="IPR000547">
    <property type="entry name" value="Clathrin_H-chain/VPS_repeat"/>
</dbReference>
<dbReference type="PANTHER" id="PTHR10292:SF1">
    <property type="entry name" value="CLATHRIN HEAVY CHAIN"/>
    <property type="match status" value="1"/>
</dbReference>
<dbReference type="GO" id="GO:0006898">
    <property type="term" value="P:receptor-mediated endocytosis"/>
    <property type="evidence" value="ECO:0007669"/>
    <property type="project" value="TreeGrafter"/>
</dbReference>
<dbReference type="EMBL" id="CAJOBI010332175">
    <property type="protein sequence ID" value="CAF5200372.1"/>
    <property type="molecule type" value="Genomic_DNA"/>
</dbReference>
<evidence type="ECO:0000256" key="1">
    <source>
        <dbReference type="PROSITE-ProRule" id="PRU01006"/>
    </source>
</evidence>
<sequence>VVGKYCEKRDPHLACVAYERGGCDMELIDVCNENSLFKSEARYLVRRKDPVLWESVLREDNQYRRPLIDQVIQTALAETQDPEEISVTVKAFMTADLPNNLIELLEKIVIDNSVFSEHRNLQNLLILTAIKADRSRVMDYINRLENYDAPDIANIAISNQLYEEAFSIYKKFEVNTSAIQVLIDHIKNLDRAYEFAERCNEPGVWSLLANAQIRQGLVKEAIDS</sequence>
<feature type="repeat" description="CHCR" evidence="1">
    <location>
        <begin position="76"/>
        <end position="221"/>
    </location>
</feature>
<dbReference type="Gene3D" id="1.25.40.10">
    <property type="entry name" value="Tetratricopeptide repeat domain"/>
    <property type="match status" value="2"/>
</dbReference>
<dbReference type="InterPro" id="IPR055358">
    <property type="entry name" value="CHCR"/>
</dbReference>
<evidence type="ECO:0008006" key="4">
    <source>
        <dbReference type="Google" id="ProtNLM"/>
    </source>
</evidence>
<feature type="non-terminal residue" evidence="2">
    <location>
        <position position="1"/>
    </location>
</feature>
<dbReference type="PROSITE" id="PS50236">
    <property type="entry name" value="CHCR"/>
    <property type="match status" value="2"/>
</dbReference>
<dbReference type="GO" id="GO:0032051">
    <property type="term" value="F:clathrin light chain binding"/>
    <property type="evidence" value="ECO:0007669"/>
    <property type="project" value="TreeGrafter"/>
</dbReference>
<dbReference type="GO" id="GO:0006886">
    <property type="term" value="P:intracellular protein transport"/>
    <property type="evidence" value="ECO:0007669"/>
    <property type="project" value="UniProtKB-UniRule"/>
</dbReference>
<accession>A0A8S3IKB4</accession>
<comment type="caution">
    <text evidence="2">The sequence shown here is derived from an EMBL/GenBank/DDBJ whole genome shotgun (WGS) entry which is preliminary data.</text>
</comment>
<evidence type="ECO:0000313" key="3">
    <source>
        <dbReference type="Proteomes" id="UP000676336"/>
    </source>
</evidence>
<protein>
    <recommendedName>
        <fullName evidence="4">Clathrin heavy chain</fullName>
    </recommendedName>
</protein>
<reference evidence="2" key="1">
    <citation type="submission" date="2021-02" db="EMBL/GenBank/DDBJ databases">
        <authorList>
            <person name="Nowell W R."/>
        </authorList>
    </citation>
    <scope>NUCLEOTIDE SEQUENCE</scope>
</reference>
<gene>
    <name evidence="2" type="ORF">SMN809_LOCUS75308</name>
</gene>
<dbReference type="SUPFAM" id="SSF48371">
    <property type="entry name" value="ARM repeat"/>
    <property type="match status" value="2"/>
</dbReference>
<dbReference type="Pfam" id="PF00637">
    <property type="entry name" value="Clathrin"/>
    <property type="match status" value="2"/>
</dbReference>
<proteinExistence type="predicted"/>
<dbReference type="FunFam" id="1.25.40.10:FF:000005">
    <property type="entry name" value="Clathrin heavy chain"/>
    <property type="match status" value="1"/>
</dbReference>
<feature type="repeat" description="CHCR" evidence="1">
    <location>
        <begin position="1"/>
        <end position="69"/>
    </location>
</feature>
<dbReference type="AlphaFoldDB" id="A0A8S3IKB4"/>
<dbReference type="Proteomes" id="UP000676336">
    <property type="component" value="Unassembled WGS sequence"/>
</dbReference>
<name>A0A8S3IKB4_9BILA</name>
<evidence type="ECO:0000313" key="2">
    <source>
        <dbReference type="EMBL" id="CAF5200372.1"/>
    </source>
</evidence>
<dbReference type="GO" id="GO:0045334">
    <property type="term" value="C:clathrin-coated endocytic vesicle"/>
    <property type="evidence" value="ECO:0007669"/>
    <property type="project" value="TreeGrafter"/>
</dbReference>